<proteinExistence type="predicted"/>
<dbReference type="PROSITE" id="PS51257">
    <property type="entry name" value="PROKAR_LIPOPROTEIN"/>
    <property type="match status" value="1"/>
</dbReference>
<organism evidence="1 2">
    <name type="scientific">Vreelandella titanicae</name>
    <dbReference type="NCBI Taxonomy" id="664683"/>
    <lineage>
        <taxon>Bacteria</taxon>
        <taxon>Pseudomonadati</taxon>
        <taxon>Pseudomonadota</taxon>
        <taxon>Gammaproteobacteria</taxon>
        <taxon>Oceanospirillales</taxon>
        <taxon>Halomonadaceae</taxon>
        <taxon>Vreelandella</taxon>
    </lineage>
</organism>
<evidence type="ECO:0000313" key="2">
    <source>
        <dbReference type="Proteomes" id="UP000317288"/>
    </source>
</evidence>
<dbReference type="Proteomes" id="UP000317288">
    <property type="component" value="Unassembled WGS sequence"/>
</dbReference>
<sequence length="199" mass="22182">MVVKSSMLRALLVALYLALITACSGEPREYNFVISVAGGPSGWPVWVEDLTFNNAWSAPAGIIEGGFDHNPPGGALVVLSSPKAVPDSVQARWFSHRTQAFYQIDLSLPDDFSDHVDDWYQKYPEPKYGHYLIVGFSGKGEALVWWRARCMDCGYDRSEDFSTPIVENAQANVVEGDPSRYRSQTEQFINEGLFPRPGE</sequence>
<dbReference type="RefSeq" id="WP_144813165.1">
    <property type="nucleotide sequence ID" value="NZ_VNFE01000005.1"/>
</dbReference>
<protein>
    <submittedName>
        <fullName evidence="1">DUF2931 family protein</fullName>
    </submittedName>
</protein>
<dbReference type="InterPro" id="IPR021326">
    <property type="entry name" value="DUF2931"/>
</dbReference>
<comment type="caution">
    <text evidence="1">The sequence shown here is derived from an EMBL/GenBank/DDBJ whole genome shotgun (WGS) entry which is preliminary data.</text>
</comment>
<evidence type="ECO:0000313" key="1">
    <source>
        <dbReference type="EMBL" id="TVU88629.1"/>
    </source>
</evidence>
<gene>
    <name evidence="1" type="ORF">FQP89_16390</name>
</gene>
<dbReference type="AlphaFoldDB" id="A0A558J4Q8"/>
<dbReference type="EMBL" id="VNFE01000005">
    <property type="protein sequence ID" value="TVU88629.1"/>
    <property type="molecule type" value="Genomic_DNA"/>
</dbReference>
<reference evidence="1 2" key="1">
    <citation type="submission" date="2019-07" db="EMBL/GenBank/DDBJ databases">
        <title>Diversity of Bacteria from Kongsfjorden, Arctic.</title>
        <authorList>
            <person name="Yu Y."/>
        </authorList>
    </citation>
    <scope>NUCLEOTIDE SEQUENCE [LARGE SCALE GENOMIC DNA]</scope>
    <source>
        <strain evidence="1 2">SM1922</strain>
    </source>
</reference>
<name>A0A558J4Q8_9GAMM</name>
<dbReference type="Pfam" id="PF11153">
    <property type="entry name" value="DUF2931"/>
    <property type="match status" value="1"/>
</dbReference>
<accession>A0A558J4Q8</accession>